<evidence type="ECO:0000313" key="4">
    <source>
        <dbReference type="Proteomes" id="UP000319976"/>
    </source>
</evidence>
<dbReference type="RefSeq" id="WP_145266585.1">
    <property type="nucleotide sequence ID" value="NZ_CP036316.1"/>
</dbReference>
<accession>A0A517TF43</accession>
<dbReference type="NCBIfam" id="TIGR02532">
    <property type="entry name" value="IV_pilin_GFxxxE"/>
    <property type="match status" value="1"/>
</dbReference>
<dbReference type="InterPro" id="IPR012902">
    <property type="entry name" value="N_methyl_site"/>
</dbReference>
<dbReference type="PANTHER" id="PTHR30093:SF2">
    <property type="entry name" value="TYPE II SECRETION SYSTEM PROTEIN H"/>
    <property type="match status" value="1"/>
</dbReference>
<evidence type="ECO:0000256" key="1">
    <source>
        <dbReference type="SAM" id="Phobius"/>
    </source>
</evidence>
<keyword evidence="1" id="KW-1133">Transmembrane helix</keyword>
<dbReference type="EMBL" id="CP036316">
    <property type="protein sequence ID" value="QDT66990.1"/>
    <property type="molecule type" value="Genomic_DNA"/>
</dbReference>
<dbReference type="OrthoDB" id="255848at2"/>
<dbReference type="PROSITE" id="PS00409">
    <property type="entry name" value="PROKAR_NTER_METHYL"/>
    <property type="match status" value="1"/>
</dbReference>
<dbReference type="Gene3D" id="3.30.700.10">
    <property type="entry name" value="Glycoprotein, Type 4 Pilin"/>
    <property type="match status" value="1"/>
</dbReference>
<reference evidence="3 4" key="1">
    <citation type="submission" date="2019-02" db="EMBL/GenBank/DDBJ databases">
        <title>Deep-cultivation of Planctomycetes and their phenomic and genomic characterization uncovers novel biology.</title>
        <authorList>
            <person name="Wiegand S."/>
            <person name="Jogler M."/>
            <person name="Boedeker C."/>
            <person name="Pinto D."/>
            <person name="Vollmers J."/>
            <person name="Rivas-Marin E."/>
            <person name="Kohn T."/>
            <person name="Peeters S.H."/>
            <person name="Heuer A."/>
            <person name="Rast P."/>
            <person name="Oberbeckmann S."/>
            <person name="Bunk B."/>
            <person name="Jeske O."/>
            <person name="Meyerdierks A."/>
            <person name="Storesund J.E."/>
            <person name="Kallscheuer N."/>
            <person name="Luecker S."/>
            <person name="Lage O.M."/>
            <person name="Pohl T."/>
            <person name="Merkel B.J."/>
            <person name="Hornburger P."/>
            <person name="Mueller R.-W."/>
            <person name="Bruemmer F."/>
            <person name="Labrenz M."/>
            <person name="Spormann A.M."/>
            <person name="Op den Camp H."/>
            <person name="Overmann J."/>
            <person name="Amann R."/>
            <person name="Jetten M.S.M."/>
            <person name="Mascher T."/>
            <person name="Medema M.H."/>
            <person name="Devos D.P."/>
            <person name="Kaster A.-K."/>
            <person name="Ovreas L."/>
            <person name="Rohde M."/>
            <person name="Galperin M.Y."/>
            <person name="Jogler C."/>
        </authorList>
    </citation>
    <scope>NUCLEOTIDE SEQUENCE [LARGE SCALE GENOMIC DNA]</scope>
    <source>
        <strain evidence="3 4">V22</strain>
    </source>
</reference>
<evidence type="ECO:0000259" key="2">
    <source>
        <dbReference type="Pfam" id="PF07596"/>
    </source>
</evidence>
<dbReference type="PANTHER" id="PTHR30093">
    <property type="entry name" value="GENERAL SECRETION PATHWAY PROTEIN G"/>
    <property type="match status" value="1"/>
</dbReference>
<dbReference type="SUPFAM" id="SSF54523">
    <property type="entry name" value="Pili subunits"/>
    <property type="match status" value="1"/>
</dbReference>
<dbReference type="AlphaFoldDB" id="A0A517TF43"/>
<keyword evidence="4" id="KW-1185">Reference proteome</keyword>
<feature type="domain" description="DUF1559" evidence="2">
    <location>
        <begin position="34"/>
        <end position="312"/>
    </location>
</feature>
<gene>
    <name evidence="3" type="primary">xcpT_45</name>
    <name evidence="3" type="ORF">V22_42620</name>
</gene>
<dbReference type="Pfam" id="PF07963">
    <property type="entry name" value="N_methyl"/>
    <property type="match status" value="1"/>
</dbReference>
<feature type="transmembrane region" description="Helical" evidence="1">
    <location>
        <begin position="12"/>
        <end position="33"/>
    </location>
</feature>
<dbReference type="Proteomes" id="UP000319976">
    <property type="component" value="Chromosome"/>
</dbReference>
<keyword evidence="1" id="KW-0812">Transmembrane</keyword>
<dbReference type="NCBIfam" id="TIGR04294">
    <property type="entry name" value="pre_pil_HX9DG"/>
    <property type="match status" value="1"/>
</dbReference>
<organism evidence="3 4">
    <name type="scientific">Calycomorphotria hydatis</name>
    <dbReference type="NCBI Taxonomy" id="2528027"/>
    <lineage>
        <taxon>Bacteria</taxon>
        <taxon>Pseudomonadati</taxon>
        <taxon>Planctomycetota</taxon>
        <taxon>Planctomycetia</taxon>
        <taxon>Planctomycetales</taxon>
        <taxon>Planctomycetaceae</taxon>
        <taxon>Calycomorphotria</taxon>
    </lineage>
</organism>
<dbReference type="InterPro" id="IPR011453">
    <property type="entry name" value="DUF1559"/>
</dbReference>
<evidence type="ECO:0000313" key="3">
    <source>
        <dbReference type="EMBL" id="QDT66990.1"/>
    </source>
</evidence>
<name>A0A517TF43_9PLAN</name>
<protein>
    <submittedName>
        <fullName evidence="3">Type II secretion system protein G</fullName>
    </submittedName>
</protein>
<dbReference type="Pfam" id="PF07596">
    <property type="entry name" value="SBP_bac_10"/>
    <property type="match status" value="1"/>
</dbReference>
<dbReference type="KEGG" id="chya:V22_42620"/>
<dbReference type="InterPro" id="IPR045584">
    <property type="entry name" value="Pilin-like"/>
</dbReference>
<dbReference type="InterPro" id="IPR027558">
    <property type="entry name" value="Pre_pil_HX9DG_C"/>
</dbReference>
<proteinExistence type="predicted"/>
<keyword evidence="1" id="KW-0472">Membrane</keyword>
<sequence>MSPKALRRGFTLIELLVVIAIIAVLIALLLPAVQQAREAARRSQCKNNLKQIGIALHNYHDTHRAFPPGSIGWSFTASSTDGDGSSGPGNAPQMNTMGPLVMILPFIEQAAIYERLDFEESYQNPVNRGFAAEVITTYLCPSYAGPRIIQEHGYRYSPNTSTDKAITNYLGVAGYKTSGADADIRSESSLPSTQLGIFYPNSDTRIRDITDGTSNTFIYGEFRPSIMSDIGWENSQGPGGCYDNRCSPWIRGITLEGSGATKVMRYGPNQLFAQSTYANDWTVLPFSSEHTGGVQMLHADGSIIFVSDNIDITLWQSLGSKSGGEVIGEH</sequence>